<keyword evidence="1" id="KW-0539">Nucleus</keyword>
<evidence type="ECO:0000313" key="5">
    <source>
        <dbReference type="Proteomes" id="UP001296104"/>
    </source>
</evidence>
<dbReference type="PANTHER" id="PTHR47784:SF5">
    <property type="entry name" value="STEROL UPTAKE CONTROL PROTEIN 2"/>
    <property type="match status" value="1"/>
</dbReference>
<evidence type="ECO:0000259" key="3">
    <source>
        <dbReference type="Pfam" id="PF00172"/>
    </source>
</evidence>
<dbReference type="GO" id="GO:0001228">
    <property type="term" value="F:DNA-binding transcription activator activity, RNA polymerase II-specific"/>
    <property type="evidence" value="ECO:0007669"/>
    <property type="project" value="TreeGrafter"/>
</dbReference>
<feature type="domain" description="Zn(2)-C6 fungal-type" evidence="3">
    <location>
        <begin position="42"/>
        <end position="70"/>
    </location>
</feature>
<protein>
    <submittedName>
        <fullName evidence="4">C6 zinc finger domain</fullName>
    </submittedName>
</protein>
<feature type="region of interest" description="Disordered" evidence="2">
    <location>
        <begin position="282"/>
        <end position="302"/>
    </location>
</feature>
<dbReference type="InterPro" id="IPR053157">
    <property type="entry name" value="Sterol_Uptake_Regulator"/>
</dbReference>
<dbReference type="PANTHER" id="PTHR47784">
    <property type="entry name" value="STEROL UPTAKE CONTROL PROTEIN 2"/>
    <property type="match status" value="1"/>
</dbReference>
<proteinExistence type="predicted"/>
<feature type="compositionally biased region" description="Basic and acidic residues" evidence="2">
    <location>
        <begin position="39"/>
        <end position="49"/>
    </location>
</feature>
<dbReference type="AlphaFoldDB" id="A0AAI8YV45"/>
<dbReference type="CDD" id="cd00067">
    <property type="entry name" value="GAL4"/>
    <property type="match status" value="1"/>
</dbReference>
<feature type="region of interest" description="Disordered" evidence="2">
    <location>
        <begin position="19"/>
        <end position="50"/>
    </location>
</feature>
<keyword evidence="5" id="KW-1185">Reference proteome</keyword>
<name>A0AAI8YV45_9PEZI</name>
<dbReference type="InterPro" id="IPR001138">
    <property type="entry name" value="Zn2Cys6_DnaBD"/>
</dbReference>
<evidence type="ECO:0000256" key="1">
    <source>
        <dbReference type="ARBA" id="ARBA00023242"/>
    </source>
</evidence>
<accession>A0AAI8YV45</accession>
<feature type="region of interest" description="Disordered" evidence="2">
    <location>
        <begin position="432"/>
        <end position="459"/>
    </location>
</feature>
<feature type="compositionally biased region" description="Polar residues" evidence="2">
    <location>
        <begin position="286"/>
        <end position="301"/>
    </location>
</feature>
<dbReference type="EMBL" id="CAVMBE010000011">
    <property type="protein sequence ID" value="CAK3906503.1"/>
    <property type="molecule type" value="Genomic_DNA"/>
</dbReference>
<reference evidence="4" key="1">
    <citation type="submission" date="2023-11" db="EMBL/GenBank/DDBJ databases">
        <authorList>
            <person name="Alioto T."/>
            <person name="Alioto T."/>
            <person name="Gomez Garrido J."/>
        </authorList>
    </citation>
    <scope>NUCLEOTIDE SEQUENCE</scope>
</reference>
<dbReference type="Gene3D" id="4.10.240.10">
    <property type="entry name" value="Zn(2)-C6 fungal-type DNA-binding domain"/>
    <property type="match status" value="1"/>
</dbReference>
<organism evidence="4 5">
    <name type="scientific">Lecanosticta acicola</name>
    <dbReference type="NCBI Taxonomy" id="111012"/>
    <lineage>
        <taxon>Eukaryota</taxon>
        <taxon>Fungi</taxon>
        <taxon>Dikarya</taxon>
        <taxon>Ascomycota</taxon>
        <taxon>Pezizomycotina</taxon>
        <taxon>Dothideomycetes</taxon>
        <taxon>Dothideomycetidae</taxon>
        <taxon>Mycosphaerellales</taxon>
        <taxon>Mycosphaerellaceae</taxon>
        <taxon>Lecanosticta</taxon>
    </lineage>
</organism>
<gene>
    <name evidence="4" type="ORF">LECACI_7A002545</name>
</gene>
<comment type="caution">
    <text evidence="4">The sequence shown here is derived from an EMBL/GenBank/DDBJ whole genome shotgun (WGS) entry which is preliminary data.</text>
</comment>
<evidence type="ECO:0000313" key="4">
    <source>
        <dbReference type="EMBL" id="CAK3906503.1"/>
    </source>
</evidence>
<evidence type="ECO:0000256" key="2">
    <source>
        <dbReference type="SAM" id="MobiDB-lite"/>
    </source>
</evidence>
<sequence>MPERKSHVKSRLGCGQCKTRRVKVSANRSEAETPQQQKTDGKEQCDETRPTCGNCKRRRETCTYTNRNTKSTNLSSPASNGSDHTNAISSSVHLKQLELMHHWSTSTYASLALSNGARRASRYQLDVPRLALENEYLLETMYALTSLHLAYQRPNDARSLIQDATGYNTRALAACREALAALEGPNAGALFYCSALLGVVALALRAVDPDTAAAQTPTDTLAQLTIMWRGTWSVIIASKEILGPEEYNTLFHPPAWNMLQGSSVRHQSQIFLDRLRERAKAEDHTMMQQDQNSDDSPTKQETGVDVTKVYLETLDLTQVLLSTPDLEHSRIIAWPVLCPVPFMDFVTQKRPLAMAIVLLYSVLLRSMDELWWLGSLRADLVNELAPLVAACGPEMAEIVDWVQSWTSRPDELGPIHTSNWADDRTRRISPIKMDDPSPILHTPSWAEARTSRHSPATDV</sequence>
<feature type="compositionally biased region" description="Polar residues" evidence="2">
    <location>
        <begin position="26"/>
        <end position="38"/>
    </location>
</feature>
<dbReference type="Proteomes" id="UP001296104">
    <property type="component" value="Unassembled WGS sequence"/>
</dbReference>
<dbReference type="Pfam" id="PF00172">
    <property type="entry name" value="Zn_clus"/>
    <property type="match status" value="1"/>
</dbReference>
<feature type="region of interest" description="Disordered" evidence="2">
    <location>
        <begin position="67"/>
        <end position="86"/>
    </location>
</feature>
<dbReference type="InterPro" id="IPR036864">
    <property type="entry name" value="Zn2-C6_fun-type_DNA-bd_sf"/>
</dbReference>
<dbReference type="GO" id="GO:0008270">
    <property type="term" value="F:zinc ion binding"/>
    <property type="evidence" value="ECO:0007669"/>
    <property type="project" value="InterPro"/>
</dbReference>